<comment type="function">
    <text evidence="5">Specifically methylates the pseudouridine at position 1915 (m3Psi1915) in 23S rRNA.</text>
</comment>
<evidence type="ECO:0000256" key="1">
    <source>
        <dbReference type="ARBA" id="ARBA00022603"/>
    </source>
</evidence>
<protein>
    <recommendedName>
        <fullName evidence="5">Ribosomal RNA large subunit methyltransferase H</fullName>
        <ecNumber evidence="5">2.1.1.177</ecNumber>
    </recommendedName>
    <alternativeName>
        <fullName evidence="5">23S rRNA (pseudouridine1915-N3)-methyltransferase</fullName>
    </alternativeName>
    <alternativeName>
        <fullName evidence="5">23S rRNA m3Psi1915 methyltransferase</fullName>
    </alternativeName>
    <alternativeName>
        <fullName evidence="5">rRNA (pseudouridine-N3-)-methyltransferase RlmH</fullName>
    </alternativeName>
</protein>
<keyword evidence="2 5" id="KW-0808">Transferase</keyword>
<dbReference type="EC" id="2.1.1.177" evidence="5"/>
<feature type="binding site" evidence="5">
    <location>
        <position position="108"/>
    </location>
    <ligand>
        <name>S-adenosyl-L-methionine</name>
        <dbReference type="ChEBI" id="CHEBI:59789"/>
    </ligand>
</feature>
<evidence type="ECO:0000313" key="6">
    <source>
        <dbReference type="EMBL" id="MCL6229722.1"/>
    </source>
</evidence>
<dbReference type="EMBL" id="JAMCOF010000005">
    <property type="protein sequence ID" value="MCL6229722.1"/>
    <property type="molecule type" value="Genomic_DNA"/>
</dbReference>
<dbReference type="InterPro" id="IPR003742">
    <property type="entry name" value="RlmH-like"/>
</dbReference>
<evidence type="ECO:0000256" key="5">
    <source>
        <dbReference type="HAMAP-Rule" id="MF_00658"/>
    </source>
</evidence>
<evidence type="ECO:0000313" key="7">
    <source>
        <dbReference type="Proteomes" id="UP001523003"/>
    </source>
</evidence>
<sequence>MQVSIFAVGRMKQGVEQILVHRYLDRFSKSAGTVGFHFGKMQEISESRAHTVCQRMEEEGKKLFEYLPEKCRLIVLDERGKLMSSSVFAEKLAFYRDEGVRDLIFALGGPDGHSEQVKNRSDFLLSFGFMTWPHQIARILLTEQLYRAITIINHHPYHRL</sequence>
<evidence type="ECO:0000256" key="2">
    <source>
        <dbReference type="ARBA" id="ARBA00022679"/>
    </source>
</evidence>
<dbReference type="PANTHER" id="PTHR33603">
    <property type="entry name" value="METHYLTRANSFERASE"/>
    <property type="match status" value="1"/>
</dbReference>
<dbReference type="Proteomes" id="UP001523003">
    <property type="component" value="Unassembled WGS sequence"/>
</dbReference>
<proteinExistence type="inferred from homology"/>
<keyword evidence="5" id="KW-0698">rRNA processing</keyword>
<dbReference type="Pfam" id="PF02590">
    <property type="entry name" value="SPOUT_MTase"/>
    <property type="match status" value="1"/>
</dbReference>
<comment type="caution">
    <text evidence="6">The sequence shown here is derived from an EMBL/GenBank/DDBJ whole genome shotgun (WGS) entry which is preliminary data.</text>
</comment>
<comment type="subcellular location">
    <subcellularLocation>
        <location evidence="5">Cytoplasm</location>
    </subcellularLocation>
</comment>
<comment type="similarity">
    <text evidence="4 5">Belongs to the RNA methyltransferase RlmH family.</text>
</comment>
<keyword evidence="5" id="KW-0963">Cytoplasm</keyword>
<dbReference type="HAMAP" id="MF_00658">
    <property type="entry name" value="23SrRNA_methyltr_H"/>
    <property type="match status" value="1"/>
</dbReference>
<reference evidence="6 7" key="1">
    <citation type="submission" date="2022-05" db="EMBL/GenBank/DDBJ databases">
        <title>Description of the Bartonella bilalgolemii sp. nov. Isolated from Apodemus uralensis (Pallas 1811).</title>
        <authorList>
            <person name="Zgheib R."/>
            <person name="Celebi B."/>
        </authorList>
    </citation>
    <scope>NUCLEOTIDE SEQUENCE [LARGE SCALE GENOMIC DNA]</scope>
    <source>
        <strain evidence="6 7">G70</strain>
    </source>
</reference>
<accession>A0ABT0P9A9</accession>
<comment type="subunit">
    <text evidence="5">Homodimer.</text>
</comment>
<dbReference type="InterPro" id="IPR029026">
    <property type="entry name" value="tRNA_m1G_MTases_N"/>
</dbReference>
<keyword evidence="7" id="KW-1185">Reference proteome</keyword>
<dbReference type="Gene3D" id="3.40.1280.10">
    <property type="match status" value="1"/>
</dbReference>
<feature type="binding site" evidence="5">
    <location>
        <begin position="127"/>
        <end position="132"/>
    </location>
    <ligand>
        <name>S-adenosyl-L-methionine</name>
        <dbReference type="ChEBI" id="CHEBI:59789"/>
    </ligand>
</feature>
<comment type="catalytic activity">
    <reaction evidence="5">
        <text>pseudouridine(1915) in 23S rRNA + S-adenosyl-L-methionine = N(3)-methylpseudouridine(1915) in 23S rRNA + S-adenosyl-L-homocysteine + H(+)</text>
        <dbReference type="Rhea" id="RHEA:42752"/>
        <dbReference type="Rhea" id="RHEA-COMP:10221"/>
        <dbReference type="Rhea" id="RHEA-COMP:10222"/>
        <dbReference type="ChEBI" id="CHEBI:15378"/>
        <dbReference type="ChEBI" id="CHEBI:57856"/>
        <dbReference type="ChEBI" id="CHEBI:59789"/>
        <dbReference type="ChEBI" id="CHEBI:65314"/>
        <dbReference type="ChEBI" id="CHEBI:74486"/>
        <dbReference type="EC" id="2.1.1.177"/>
    </reaction>
</comment>
<dbReference type="CDD" id="cd18081">
    <property type="entry name" value="RlmH-like"/>
    <property type="match status" value="1"/>
</dbReference>
<keyword evidence="1 5" id="KW-0489">Methyltransferase</keyword>
<keyword evidence="3 5" id="KW-0949">S-adenosyl-L-methionine</keyword>
<dbReference type="SUPFAM" id="SSF75217">
    <property type="entry name" value="alpha/beta knot"/>
    <property type="match status" value="1"/>
</dbReference>
<dbReference type="PANTHER" id="PTHR33603:SF1">
    <property type="entry name" value="RIBOSOMAL RNA LARGE SUBUNIT METHYLTRANSFERASE H"/>
    <property type="match status" value="1"/>
</dbReference>
<dbReference type="NCBIfam" id="NF000989">
    <property type="entry name" value="PRK00103.2-3"/>
    <property type="match status" value="1"/>
</dbReference>
<name>A0ABT0P9A9_9HYPH</name>
<dbReference type="InterPro" id="IPR029028">
    <property type="entry name" value="Alpha/beta_knot_MTases"/>
</dbReference>
<dbReference type="PIRSF" id="PIRSF004505">
    <property type="entry name" value="MT_bac"/>
    <property type="match status" value="1"/>
</dbReference>
<evidence type="ECO:0000256" key="4">
    <source>
        <dbReference type="ARBA" id="ARBA00038303"/>
    </source>
</evidence>
<feature type="binding site" evidence="5">
    <location>
        <position position="76"/>
    </location>
    <ligand>
        <name>S-adenosyl-L-methionine</name>
        <dbReference type="ChEBI" id="CHEBI:59789"/>
    </ligand>
</feature>
<evidence type="ECO:0000256" key="3">
    <source>
        <dbReference type="ARBA" id="ARBA00022691"/>
    </source>
</evidence>
<dbReference type="RefSeq" id="WP_249676462.1">
    <property type="nucleotide sequence ID" value="NZ_JAMCOF010000005.1"/>
</dbReference>
<gene>
    <name evidence="5 6" type="primary">rlmH</name>
    <name evidence="6" type="ORF">M4Z11_03765</name>
</gene>
<organism evidence="6 7">
    <name type="scientific">Bartonella bilalgolemii</name>
    <dbReference type="NCBI Taxonomy" id="2942911"/>
    <lineage>
        <taxon>Bacteria</taxon>
        <taxon>Pseudomonadati</taxon>
        <taxon>Pseudomonadota</taxon>
        <taxon>Alphaproteobacteria</taxon>
        <taxon>Hyphomicrobiales</taxon>
        <taxon>Bartonellaceae</taxon>
        <taxon>Bartonella</taxon>
    </lineage>
</organism>